<dbReference type="SMART" id="SM00388">
    <property type="entry name" value="HisKA"/>
    <property type="match status" value="1"/>
</dbReference>
<dbReference type="PRINTS" id="PR00344">
    <property type="entry name" value="BCTRLSENSOR"/>
</dbReference>
<keyword evidence="6" id="KW-0472">Membrane</keyword>
<dbReference type="NCBIfam" id="TIGR00229">
    <property type="entry name" value="sensory_box"/>
    <property type="match status" value="1"/>
</dbReference>
<dbReference type="InterPro" id="IPR001610">
    <property type="entry name" value="PAC"/>
</dbReference>
<evidence type="ECO:0000256" key="4">
    <source>
        <dbReference type="ARBA" id="ARBA00022679"/>
    </source>
</evidence>
<dbReference type="Gene3D" id="3.30.565.10">
    <property type="entry name" value="Histidine kinase-like ATPase, C-terminal domain"/>
    <property type="match status" value="1"/>
</dbReference>
<dbReference type="InterPro" id="IPR036890">
    <property type="entry name" value="HATPase_C_sf"/>
</dbReference>
<dbReference type="Gene3D" id="3.40.190.10">
    <property type="entry name" value="Periplasmic binding protein-like II"/>
    <property type="match status" value="2"/>
</dbReference>
<dbReference type="SUPFAM" id="SSF55874">
    <property type="entry name" value="ATPase domain of HSP90 chaperone/DNA topoisomerase II/histidine kinase"/>
    <property type="match status" value="1"/>
</dbReference>
<dbReference type="InterPro" id="IPR003661">
    <property type="entry name" value="HisK_dim/P_dom"/>
</dbReference>
<feature type="chain" id="PRO_5046943238" description="histidine kinase" evidence="7">
    <location>
        <begin position="28"/>
        <end position="989"/>
    </location>
</feature>
<evidence type="ECO:0000256" key="5">
    <source>
        <dbReference type="ARBA" id="ARBA00022777"/>
    </source>
</evidence>
<evidence type="ECO:0000259" key="9">
    <source>
        <dbReference type="PROSITE" id="PS50113"/>
    </source>
</evidence>
<dbReference type="PANTHER" id="PTHR43304">
    <property type="entry name" value="PHYTOCHROME-LIKE PROTEIN CPH1"/>
    <property type="match status" value="1"/>
</dbReference>
<evidence type="ECO:0000313" key="10">
    <source>
        <dbReference type="EMBL" id="MDR5897572.1"/>
    </source>
</evidence>
<keyword evidence="6" id="KW-1133">Transmembrane helix</keyword>
<dbReference type="InterPro" id="IPR036097">
    <property type="entry name" value="HisK_dim/P_sf"/>
</dbReference>
<comment type="caution">
    <text evidence="10">The sequence shown here is derived from an EMBL/GenBank/DDBJ whole genome shotgun (WGS) entry which is preliminary data.</text>
</comment>
<dbReference type="Pfam" id="PF00512">
    <property type="entry name" value="HisKA"/>
    <property type="match status" value="1"/>
</dbReference>
<feature type="domain" description="PAC" evidence="9">
    <location>
        <begin position="563"/>
        <end position="616"/>
    </location>
</feature>
<dbReference type="InterPro" id="IPR013655">
    <property type="entry name" value="PAS_fold_3"/>
</dbReference>
<dbReference type="InterPro" id="IPR000014">
    <property type="entry name" value="PAS"/>
</dbReference>
<organism evidence="10 11">
    <name type="scientific">Vreelandella vilamensis</name>
    <dbReference type="NCBI Taxonomy" id="531309"/>
    <lineage>
        <taxon>Bacteria</taxon>
        <taxon>Pseudomonadati</taxon>
        <taxon>Pseudomonadota</taxon>
        <taxon>Gammaproteobacteria</taxon>
        <taxon>Oceanospirillales</taxon>
        <taxon>Halomonadaceae</taxon>
        <taxon>Vreelandella</taxon>
    </lineage>
</organism>
<evidence type="ECO:0000256" key="1">
    <source>
        <dbReference type="ARBA" id="ARBA00000085"/>
    </source>
</evidence>
<dbReference type="Gene3D" id="1.10.287.130">
    <property type="match status" value="1"/>
</dbReference>
<evidence type="ECO:0000256" key="6">
    <source>
        <dbReference type="SAM" id="Phobius"/>
    </source>
</evidence>
<dbReference type="EC" id="2.7.13.3" evidence="2"/>
<gene>
    <name evidence="10" type="ORF">QC823_01000</name>
</gene>
<dbReference type="CDD" id="cd00130">
    <property type="entry name" value="PAS"/>
    <property type="match status" value="2"/>
</dbReference>
<evidence type="ECO:0000256" key="2">
    <source>
        <dbReference type="ARBA" id="ARBA00012438"/>
    </source>
</evidence>
<comment type="catalytic activity">
    <reaction evidence="1">
        <text>ATP + protein L-histidine = ADP + protein N-phospho-L-histidine.</text>
        <dbReference type="EC" id="2.7.13.3"/>
    </reaction>
</comment>
<dbReference type="InterPro" id="IPR005467">
    <property type="entry name" value="His_kinase_dom"/>
</dbReference>
<reference evidence="10 11" key="1">
    <citation type="submission" date="2023-04" db="EMBL/GenBank/DDBJ databases">
        <title>A long-awaited taxogenomic arrangement of the family Halomonadaceae.</title>
        <authorList>
            <person name="De La Haba R."/>
            <person name="Chuvochina M."/>
            <person name="Wittouck S."/>
            <person name="Arahal D.R."/>
            <person name="Sanchez-Porro C."/>
            <person name="Hugenholtz P."/>
            <person name="Ventosa A."/>
        </authorList>
    </citation>
    <scope>NUCLEOTIDE SEQUENCE [LARGE SCALE GENOMIC DNA]</scope>
    <source>
        <strain evidence="10 11">DSM 21020</strain>
    </source>
</reference>
<dbReference type="CDD" id="cd00082">
    <property type="entry name" value="HisKA"/>
    <property type="match status" value="1"/>
</dbReference>
<keyword evidence="6" id="KW-0812">Transmembrane</keyword>
<dbReference type="Pfam" id="PF12974">
    <property type="entry name" value="Phosphonate-bd"/>
    <property type="match status" value="1"/>
</dbReference>
<evidence type="ECO:0000256" key="7">
    <source>
        <dbReference type="SAM" id="SignalP"/>
    </source>
</evidence>
<dbReference type="SMART" id="SM00091">
    <property type="entry name" value="PAS"/>
    <property type="match status" value="2"/>
</dbReference>
<evidence type="ECO:0000256" key="3">
    <source>
        <dbReference type="ARBA" id="ARBA00022553"/>
    </source>
</evidence>
<dbReference type="InterPro" id="IPR004358">
    <property type="entry name" value="Sig_transdc_His_kin-like_C"/>
</dbReference>
<dbReference type="InterPro" id="IPR000700">
    <property type="entry name" value="PAS-assoc_C"/>
</dbReference>
<dbReference type="Pfam" id="PF13426">
    <property type="entry name" value="PAS_9"/>
    <property type="match status" value="1"/>
</dbReference>
<dbReference type="SMART" id="SM00086">
    <property type="entry name" value="PAC"/>
    <property type="match status" value="2"/>
</dbReference>
<evidence type="ECO:0000259" key="8">
    <source>
        <dbReference type="PROSITE" id="PS50109"/>
    </source>
</evidence>
<dbReference type="InterPro" id="IPR052162">
    <property type="entry name" value="Sensor_kinase/Photoreceptor"/>
</dbReference>
<dbReference type="SMART" id="SM00387">
    <property type="entry name" value="HATPase_c"/>
    <property type="match status" value="1"/>
</dbReference>
<dbReference type="InterPro" id="IPR035965">
    <property type="entry name" value="PAS-like_dom_sf"/>
</dbReference>
<keyword evidence="7" id="KW-0732">Signal</keyword>
<dbReference type="SUPFAM" id="SSF47384">
    <property type="entry name" value="Homodimeric domain of signal transducing histidine kinase"/>
    <property type="match status" value="1"/>
</dbReference>
<dbReference type="Pfam" id="PF02518">
    <property type="entry name" value="HATPase_c"/>
    <property type="match status" value="1"/>
</dbReference>
<dbReference type="Gene3D" id="3.30.450.20">
    <property type="entry name" value="PAS domain"/>
    <property type="match status" value="3"/>
</dbReference>
<dbReference type="PROSITE" id="PS50113">
    <property type="entry name" value="PAC"/>
    <property type="match status" value="2"/>
</dbReference>
<proteinExistence type="predicted"/>
<accession>A0ABU1H1C8</accession>
<dbReference type="PANTHER" id="PTHR43304:SF1">
    <property type="entry name" value="PAC DOMAIN-CONTAINING PROTEIN"/>
    <property type="match status" value="1"/>
</dbReference>
<keyword evidence="4" id="KW-0808">Transferase</keyword>
<dbReference type="Pfam" id="PF08447">
    <property type="entry name" value="PAS_3"/>
    <property type="match status" value="2"/>
</dbReference>
<feature type="domain" description="PAC" evidence="9">
    <location>
        <begin position="696"/>
        <end position="747"/>
    </location>
</feature>
<keyword evidence="5" id="KW-0418">Kinase</keyword>
<keyword evidence="3" id="KW-0597">Phosphoprotein</keyword>
<evidence type="ECO:0000313" key="11">
    <source>
        <dbReference type="Proteomes" id="UP001254564"/>
    </source>
</evidence>
<dbReference type="Proteomes" id="UP001254564">
    <property type="component" value="Unassembled WGS sequence"/>
</dbReference>
<dbReference type="SUPFAM" id="SSF55785">
    <property type="entry name" value="PYP-like sensor domain (PAS domain)"/>
    <property type="match status" value="2"/>
</dbReference>
<keyword evidence="11" id="KW-1185">Reference proteome</keyword>
<dbReference type="PROSITE" id="PS50109">
    <property type="entry name" value="HIS_KIN"/>
    <property type="match status" value="1"/>
</dbReference>
<feature type="transmembrane region" description="Helical" evidence="6">
    <location>
        <begin position="319"/>
        <end position="341"/>
    </location>
</feature>
<feature type="domain" description="Histidine kinase" evidence="8">
    <location>
        <begin position="765"/>
        <end position="983"/>
    </location>
</feature>
<dbReference type="EMBL" id="JARWAN010000001">
    <property type="protein sequence ID" value="MDR5897572.1"/>
    <property type="molecule type" value="Genomic_DNA"/>
</dbReference>
<name>A0ABU1H1C8_9GAMM</name>
<feature type="signal peptide" evidence="7">
    <location>
        <begin position="1"/>
        <end position="27"/>
    </location>
</feature>
<sequence length="989" mass="110783">MPLSVCYRSLIRWLLATTLVVSQAAMATASTTLGVFAYRDVETVREQFAPVREAMQHALPGNEVRLEVLSLEALDSALETGDIDFILTNPRHFLAVREQHDVSGALATLKKTQGGRHLSSLAGVMLAPADTNINTLDALAGRTIGIPGKRFLGGFLTQAYEIHLQGYDPERFADYQALGSHDAVMQALLNGEVDAGFVRSGILEDWIIGGRLAPGTFKVISPQAVKTPRDFPLAHSTRLYPEWALAAMPHVPMEDIRRVSNTLLHREGVFPTGEHSVSFDPPHDYLSVELAARALGVAPFAAPSQTLWQQLSARFGRAIWIPIVLAVAFVLLLALFVGLYIRKSRLFERFNALFYYSPSAKLLFHGDEQGRFVIGESNYAAVTLFKAQSSDDLRGKDVVDLSPETQPDGQRSADLATEWIARADQTRQRFIWQHQDLQGEPILVEVTLIKFARGSLLGALDQKPTLLVALHDITEQERARLALEEERNALKNILWGTAAGTWEWNVQTGETRFNERWAEMVGYRLDELAPTTIDTWMSLCHPGDLAHSEALLTEHFEGKRDAYDCEVRMRHRDGHWVWVQDRGRVVSRNEAGEPLWVAGTHTDITARKAAEARANASMEQTRKHAALLPGMLYQFWQHPDGRSAFPYASAGIEDLYGISPEDVQTDASPLFDVIVPEDVPAMITSIATSAANLTTWRHTCRINHPDGHQLWVQGISTPERLDDGSTLWHGYLRDVTDEHDTQQQLEQYRESLERSNKELEHFAYAASHDLRQPLRMVTSYAQLLERHLGGLDEDGEMMLHYMRDGAKRMDDMLLSLLDYSRVGRKGQPMQEMPLKDALDEALHFLTPDIEQTHAAITVTGDWPTLHASPDEMTRLFQNLISNALKYRSADNTAVEIIVHSEALTDRQQWQISVTDNGIGIAPDQIERLFKVFQRLHTREQYEGTGVGLAVCRKIVDRHGGQIWVKSEGEGKGSTFTLTLPMTRTTEGEA</sequence>
<protein>
    <recommendedName>
        <fullName evidence="2">histidine kinase</fullName>
        <ecNumber evidence="2">2.7.13.3</ecNumber>
    </recommendedName>
</protein>
<dbReference type="InterPro" id="IPR003594">
    <property type="entry name" value="HATPase_dom"/>
</dbReference>
<dbReference type="SUPFAM" id="SSF53850">
    <property type="entry name" value="Periplasmic binding protein-like II"/>
    <property type="match status" value="1"/>
</dbReference>
<dbReference type="RefSeq" id="WP_309654490.1">
    <property type="nucleotide sequence ID" value="NZ_JARWAN010000001.1"/>
</dbReference>